<dbReference type="Pfam" id="PF04055">
    <property type="entry name" value="Radical_SAM"/>
    <property type="match status" value="1"/>
</dbReference>
<dbReference type="PROSITE" id="PS51918">
    <property type="entry name" value="RADICAL_SAM"/>
    <property type="match status" value="1"/>
</dbReference>
<dbReference type="SUPFAM" id="SSF102114">
    <property type="entry name" value="Radical SAM enzymes"/>
    <property type="match status" value="1"/>
</dbReference>
<comment type="cofactor">
    <cofactor evidence="6">
        <name>[4Fe-4S] cluster</name>
        <dbReference type="ChEBI" id="CHEBI:49883"/>
    </cofactor>
    <text evidence="6">Binds 1 [4Fe-4S] cluster. The cluster is coordinated with 3 cysteines and an exchangeable S-adenosyl-L-methionine.</text>
</comment>
<evidence type="ECO:0000313" key="9">
    <source>
        <dbReference type="Proteomes" id="UP001144372"/>
    </source>
</evidence>
<organism evidence="8 9">
    <name type="scientific">Desulforhabdus amnigena</name>
    <dbReference type="NCBI Taxonomy" id="40218"/>
    <lineage>
        <taxon>Bacteria</taxon>
        <taxon>Pseudomonadati</taxon>
        <taxon>Thermodesulfobacteriota</taxon>
        <taxon>Syntrophobacteria</taxon>
        <taxon>Syntrophobacterales</taxon>
        <taxon>Syntrophobacteraceae</taxon>
        <taxon>Desulforhabdus</taxon>
    </lineage>
</organism>
<evidence type="ECO:0000256" key="2">
    <source>
        <dbReference type="ARBA" id="ARBA00022691"/>
    </source>
</evidence>
<keyword evidence="3 6" id="KW-0479">Metal-binding</keyword>
<dbReference type="SFLD" id="SFLDS00029">
    <property type="entry name" value="Radical_SAM"/>
    <property type="match status" value="1"/>
</dbReference>
<evidence type="ECO:0000256" key="1">
    <source>
        <dbReference type="ARBA" id="ARBA00022485"/>
    </source>
</evidence>
<dbReference type="CDD" id="cd01335">
    <property type="entry name" value="Radical_SAM"/>
    <property type="match status" value="1"/>
</dbReference>
<dbReference type="InterPro" id="IPR016431">
    <property type="entry name" value="Pyrv-formate_lyase-activ_prd"/>
</dbReference>
<feature type="domain" description="Radical SAM core" evidence="7">
    <location>
        <begin position="86"/>
        <end position="301"/>
    </location>
</feature>
<dbReference type="SFLD" id="SFLDG01101">
    <property type="entry name" value="Uncharacterised_Radical_SAM_Su"/>
    <property type="match status" value="1"/>
</dbReference>
<dbReference type="Proteomes" id="UP001144372">
    <property type="component" value="Unassembled WGS sequence"/>
</dbReference>
<dbReference type="InterPro" id="IPR034457">
    <property type="entry name" value="Organic_radical-activating"/>
</dbReference>
<feature type="binding site" evidence="6">
    <location>
        <position position="107"/>
    </location>
    <ligand>
        <name>[4Fe-4S] cluster</name>
        <dbReference type="ChEBI" id="CHEBI:49883"/>
        <note>4Fe-4S-S-AdoMet</note>
    </ligand>
</feature>
<keyword evidence="5 6" id="KW-0411">Iron-sulfur</keyword>
<keyword evidence="2 6" id="KW-0949">S-adenosyl-L-methionine</keyword>
<dbReference type="PIRSF" id="PIRSF004869">
    <property type="entry name" value="PflX_prd"/>
    <property type="match status" value="1"/>
</dbReference>
<name>A0A9W6FQY7_9BACT</name>
<keyword evidence="9" id="KW-1185">Reference proteome</keyword>
<gene>
    <name evidence="8" type="ORF">DAMNIGENAA_04200</name>
</gene>
<dbReference type="AlphaFoldDB" id="A0A9W6FQY7"/>
<keyword evidence="1" id="KW-0004">4Fe-4S</keyword>
<feature type="binding site" evidence="6">
    <location>
        <position position="104"/>
    </location>
    <ligand>
        <name>[4Fe-4S] cluster</name>
        <dbReference type="ChEBI" id="CHEBI:49883"/>
        <note>4Fe-4S-S-AdoMet</note>
    </ligand>
</feature>
<dbReference type="Gene3D" id="3.20.20.70">
    <property type="entry name" value="Aldolase class I"/>
    <property type="match status" value="1"/>
</dbReference>
<dbReference type="InterPro" id="IPR013785">
    <property type="entry name" value="Aldolase_TIM"/>
</dbReference>
<feature type="binding site" evidence="6">
    <location>
        <position position="100"/>
    </location>
    <ligand>
        <name>[4Fe-4S] cluster</name>
        <dbReference type="ChEBI" id="CHEBI:49883"/>
        <note>4Fe-4S-S-AdoMet</note>
    </ligand>
</feature>
<evidence type="ECO:0000256" key="3">
    <source>
        <dbReference type="ARBA" id="ARBA00022723"/>
    </source>
</evidence>
<proteinExistence type="predicted"/>
<dbReference type="GO" id="GO:0046872">
    <property type="term" value="F:metal ion binding"/>
    <property type="evidence" value="ECO:0007669"/>
    <property type="project" value="UniProtKB-KW"/>
</dbReference>
<dbReference type="SMART" id="SM00729">
    <property type="entry name" value="Elp3"/>
    <property type="match status" value="1"/>
</dbReference>
<reference evidence="8" key="1">
    <citation type="submission" date="2022-12" db="EMBL/GenBank/DDBJ databases">
        <title>Reference genome sequencing for broad-spectrum identification of bacterial and archaeal isolates by mass spectrometry.</title>
        <authorList>
            <person name="Sekiguchi Y."/>
            <person name="Tourlousse D.M."/>
        </authorList>
    </citation>
    <scope>NUCLEOTIDE SEQUENCE</scope>
    <source>
        <strain evidence="8">ASRB1</strain>
    </source>
</reference>
<dbReference type="InterPro" id="IPR027596">
    <property type="entry name" value="AmmeMemoSam_rS"/>
</dbReference>
<accession>A0A9W6FQY7</accession>
<sequence>MQYLNPAGTYPKEQKGKTMQEARFYEKLDNEKVRCHLCAHECVIGPGKRGICMVRENQQGILYSLVYGKLISHQIDPIEKKPLFHFLPGSRAYSIATVGCNFQCLHCQNYEISQYPRLYDKKIIGEDTTPEELVAKVRVSRSASIAYTYTEPTIFSEFAYDTAVLARQEGIRNVFVSNGFMTEASAKAMAKVLDADNIDLKGFSDDFYRNICKAKLQPVLDTIVRMKELGVWIEITTLVIPGLNDSENELKAIAKFIKSIGPDIPWHVSAFYPTYKLLDRPRTPASTLQHAREIGLEVGLRYVYTGNIPGDEGENTYCYACGELLIERAGFTVRANHLREGTCPKCAARIDGIWK</sequence>
<dbReference type="InterPro" id="IPR058240">
    <property type="entry name" value="rSAM_sf"/>
</dbReference>
<dbReference type="InterPro" id="IPR006638">
    <property type="entry name" value="Elp3/MiaA/NifB-like_rSAM"/>
</dbReference>
<comment type="caution">
    <text evidence="8">The sequence shown here is derived from an EMBL/GenBank/DDBJ whole genome shotgun (WGS) entry which is preliminary data.</text>
</comment>
<evidence type="ECO:0000256" key="4">
    <source>
        <dbReference type="ARBA" id="ARBA00023004"/>
    </source>
</evidence>
<dbReference type="GO" id="GO:0051539">
    <property type="term" value="F:4 iron, 4 sulfur cluster binding"/>
    <property type="evidence" value="ECO:0007669"/>
    <property type="project" value="UniProtKB-KW"/>
</dbReference>
<keyword evidence="4 6" id="KW-0408">Iron</keyword>
<dbReference type="GO" id="GO:0003824">
    <property type="term" value="F:catalytic activity"/>
    <property type="evidence" value="ECO:0007669"/>
    <property type="project" value="InterPro"/>
</dbReference>
<evidence type="ECO:0000259" key="7">
    <source>
        <dbReference type="PROSITE" id="PS51918"/>
    </source>
</evidence>
<dbReference type="PANTHER" id="PTHR30352">
    <property type="entry name" value="PYRUVATE FORMATE-LYASE-ACTIVATING ENZYME"/>
    <property type="match status" value="1"/>
</dbReference>
<dbReference type="InterPro" id="IPR007197">
    <property type="entry name" value="rSAM"/>
</dbReference>
<dbReference type="PANTHER" id="PTHR30352:SF5">
    <property type="entry name" value="PYRUVATE FORMATE-LYASE 1-ACTIVATING ENZYME"/>
    <property type="match status" value="1"/>
</dbReference>
<protein>
    <submittedName>
        <fullName evidence="8">AmmeMemoRadiSam system radical SAM enzyme</fullName>
    </submittedName>
</protein>
<dbReference type="NCBIfam" id="TIGR04337">
    <property type="entry name" value="AmmeMemoSam_rS"/>
    <property type="match status" value="1"/>
</dbReference>
<evidence type="ECO:0000313" key="8">
    <source>
        <dbReference type="EMBL" id="GLI32987.1"/>
    </source>
</evidence>
<evidence type="ECO:0000256" key="6">
    <source>
        <dbReference type="PIRSR" id="PIRSR004869-50"/>
    </source>
</evidence>
<dbReference type="EMBL" id="BSDR01000001">
    <property type="protein sequence ID" value="GLI32987.1"/>
    <property type="molecule type" value="Genomic_DNA"/>
</dbReference>
<evidence type="ECO:0000256" key="5">
    <source>
        <dbReference type="ARBA" id="ARBA00023014"/>
    </source>
</evidence>